<sequence>MNQTLIKDLLKVQGVEELSKSEKMEIGGGRSWDCKYENPDGSLHTVTYSSTANAIANCDNHRNCRGCS</sequence>
<keyword evidence="2" id="KW-1185">Reference proteome</keyword>
<dbReference type="EMBL" id="CAXJRC010000011">
    <property type="protein sequence ID" value="CAL2106066.1"/>
    <property type="molecule type" value="Genomic_DNA"/>
</dbReference>
<dbReference type="Proteomes" id="UP001497602">
    <property type="component" value="Unassembled WGS sequence"/>
</dbReference>
<dbReference type="RefSeq" id="WP_348702460.1">
    <property type="nucleotide sequence ID" value="NZ_CAXIYA010000003.1"/>
</dbReference>
<comment type="caution">
    <text evidence="1">The sequence shown here is derived from an EMBL/GenBank/DDBJ whole genome shotgun (WGS) entry which is preliminary data.</text>
</comment>
<organism evidence="1 2">
    <name type="scientific">Tenacibaculum vairaonense</name>
    <dbReference type="NCBI Taxonomy" id="3137860"/>
    <lineage>
        <taxon>Bacteria</taxon>
        <taxon>Pseudomonadati</taxon>
        <taxon>Bacteroidota</taxon>
        <taxon>Flavobacteriia</taxon>
        <taxon>Flavobacteriales</taxon>
        <taxon>Flavobacteriaceae</taxon>
        <taxon>Tenacibaculum</taxon>
    </lineage>
</organism>
<gene>
    <name evidence="1" type="ORF">T190115A13A_10222</name>
</gene>
<reference evidence="1 2" key="1">
    <citation type="submission" date="2024-05" db="EMBL/GenBank/DDBJ databases">
        <authorList>
            <person name="Duchaud E."/>
        </authorList>
    </citation>
    <scope>NUCLEOTIDE SEQUENCE [LARGE SCALE GENOMIC DNA]</scope>
    <source>
        <strain evidence="1">Ena-SAMPLE-TAB-13-05-2024-13:56:06:370-140305</strain>
    </source>
</reference>
<accession>A0ABM9PK81</accession>
<proteinExistence type="predicted"/>
<name>A0ABM9PK81_9FLAO</name>
<evidence type="ECO:0000313" key="1">
    <source>
        <dbReference type="EMBL" id="CAL2106066.1"/>
    </source>
</evidence>
<protein>
    <submittedName>
        <fullName evidence="1">Uncharacterized protein</fullName>
    </submittedName>
</protein>
<evidence type="ECO:0000313" key="2">
    <source>
        <dbReference type="Proteomes" id="UP001497602"/>
    </source>
</evidence>